<dbReference type="InterPro" id="IPR016181">
    <property type="entry name" value="Acyl_CoA_acyltransferase"/>
</dbReference>
<evidence type="ECO:0000313" key="1">
    <source>
        <dbReference type="EMBL" id="KAJ5547224.1"/>
    </source>
</evidence>
<sequence length="134" mass="14911">MGASGISKYPSMQTSRLNLVRLTPEHLGGYHAIWSVPVATRWFPYELSETLEGSAERMFDVLSSQNPHSEHYVVFLRDDIDVSGLRQNNTHPTNSNAGSNQPIFEHGLLLGVVGDYSSGFVPQVGFIYRRSAWG</sequence>
<evidence type="ECO:0008006" key="3">
    <source>
        <dbReference type="Google" id="ProtNLM"/>
    </source>
</evidence>
<evidence type="ECO:0000313" key="2">
    <source>
        <dbReference type="Proteomes" id="UP001220324"/>
    </source>
</evidence>
<reference evidence="1 2" key="1">
    <citation type="journal article" date="2023" name="IMA Fungus">
        <title>Comparative genomic study of the Penicillium genus elucidates a diverse pangenome and 15 lateral gene transfer events.</title>
        <authorList>
            <person name="Petersen C."/>
            <person name="Sorensen T."/>
            <person name="Nielsen M.R."/>
            <person name="Sondergaard T.E."/>
            <person name="Sorensen J.L."/>
            <person name="Fitzpatrick D.A."/>
            <person name="Frisvad J.C."/>
            <person name="Nielsen K.L."/>
        </authorList>
    </citation>
    <scope>NUCLEOTIDE SEQUENCE [LARGE SCALE GENOMIC DNA]</scope>
    <source>
        <strain evidence="1 2">IBT 35679</strain>
    </source>
</reference>
<protein>
    <recommendedName>
        <fullName evidence="3">N-acetyltransferase domain-containing protein</fullName>
    </recommendedName>
</protein>
<accession>A0AAD6D2G0</accession>
<dbReference type="Proteomes" id="UP001220324">
    <property type="component" value="Unassembled WGS sequence"/>
</dbReference>
<organism evidence="1 2">
    <name type="scientific">Penicillium frequentans</name>
    <dbReference type="NCBI Taxonomy" id="3151616"/>
    <lineage>
        <taxon>Eukaryota</taxon>
        <taxon>Fungi</taxon>
        <taxon>Dikarya</taxon>
        <taxon>Ascomycota</taxon>
        <taxon>Pezizomycotina</taxon>
        <taxon>Eurotiomycetes</taxon>
        <taxon>Eurotiomycetidae</taxon>
        <taxon>Eurotiales</taxon>
        <taxon>Aspergillaceae</taxon>
        <taxon>Penicillium</taxon>
    </lineage>
</organism>
<proteinExistence type="predicted"/>
<keyword evidence="2" id="KW-1185">Reference proteome</keyword>
<dbReference type="EMBL" id="JAQIZZ010000003">
    <property type="protein sequence ID" value="KAJ5547224.1"/>
    <property type="molecule type" value="Genomic_DNA"/>
</dbReference>
<name>A0AAD6D2G0_9EURO</name>
<dbReference type="AlphaFoldDB" id="A0AAD6D2G0"/>
<comment type="caution">
    <text evidence="1">The sequence shown here is derived from an EMBL/GenBank/DDBJ whole genome shotgun (WGS) entry which is preliminary data.</text>
</comment>
<dbReference type="SUPFAM" id="SSF55729">
    <property type="entry name" value="Acyl-CoA N-acyltransferases (Nat)"/>
    <property type="match status" value="1"/>
</dbReference>
<gene>
    <name evidence="1" type="ORF">N7494_004809</name>
</gene>
<dbReference type="Gene3D" id="3.40.630.30">
    <property type="match status" value="1"/>
</dbReference>